<evidence type="ECO:0000313" key="2">
    <source>
        <dbReference type="Proteomes" id="UP000789525"/>
    </source>
</evidence>
<feature type="non-terminal residue" evidence="1">
    <location>
        <position position="1"/>
    </location>
</feature>
<accession>A0ACA9QLL8</accession>
<reference evidence="1" key="1">
    <citation type="submission" date="2021-06" db="EMBL/GenBank/DDBJ databases">
        <authorList>
            <person name="Kallberg Y."/>
            <person name="Tangrot J."/>
            <person name="Rosling A."/>
        </authorList>
    </citation>
    <scope>NUCLEOTIDE SEQUENCE</scope>
    <source>
        <strain evidence="1">CL356</strain>
    </source>
</reference>
<sequence length="74" mass="8438">NLIVRTYIGGVWDGIRIKPSCNTLMLEYMKRDLWAAGLVSMLAFLHIRPARKFDVRLPVPLLARLAWVFNPAGD</sequence>
<gene>
    <name evidence="1" type="ORF">ACOLOM_LOCUS12818</name>
</gene>
<comment type="caution">
    <text evidence="1">The sequence shown here is derived from an EMBL/GenBank/DDBJ whole genome shotgun (WGS) entry which is preliminary data.</text>
</comment>
<name>A0ACA9QLL8_9GLOM</name>
<organism evidence="1 2">
    <name type="scientific">Acaulospora colombiana</name>
    <dbReference type="NCBI Taxonomy" id="27376"/>
    <lineage>
        <taxon>Eukaryota</taxon>
        <taxon>Fungi</taxon>
        <taxon>Fungi incertae sedis</taxon>
        <taxon>Mucoromycota</taxon>
        <taxon>Glomeromycotina</taxon>
        <taxon>Glomeromycetes</taxon>
        <taxon>Diversisporales</taxon>
        <taxon>Acaulosporaceae</taxon>
        <taxon>Acaulospora</taxon>
    </lineage>
</organism>
<keyword evidence="2" id="KW-1185">Reference proteome</keyword>
<dbReference type="EMBL" id="CAJVPT010054479">
    <property type="protein sequence ID" value="CAG8753431.1"/>
    <property type="molecule type" value="Genomic_DNA"/>
</dbReference>
<evidence type="ECO:0000313" key="1">
    <source>
        <dbReference type="EMBL" id="CAG8753431.1"/>
    </source>
</evidence>
<proteinExistence type="predicted"/>
<protein>
    <submittedName>
        <fullName evidence="1">15397_t:CDS:1</fullName>
    </submittedName>
</protein>
<dbReference type="Proteomes" id="UP000789525">
    <property type="component" value="Unassembled WGS sequence"/>
</dbReference>